<dbReference type="WBParaSite" id="HPLM_0000454601-mRNA-1">
    <property type="protein sequence ID" value="HPLM_0000454601-mRNA-1"/>
    <property type="gene ID" value="HPLM_0000454601"/>
</dbReference>
<organism evidence="3">
    <name type="scientific">Haemonchus placei</name>
    <name type="common">Barber's pole worm</name>
    <dbReference type="NCBI Taxonomy" id="6290"/>
    <lineage>
        <taxon>Eukaryota</taxon>
        <taxon>Metazoa</taxon>
        <taxon>Ecdysozoa</taxon>
        <taxon>Nematoda</taxon>
        <taxon>Chromadorea</taxon>
        <taxon>Rhabditida</taxon>
        <taxon>Rhabditina</taxon>
        <taxon>Rhabditomorpha</taxon>
        <taxon>Strongyloidea</taxon>
        <taxon>Trichostrongylidae</taxon>
        <taxon>Haemonchus</taxon>
    </lineage>
</organism>
<reference evidence="3" key="1">
    <citation type="submission" date="2017-02" db="UniProtKB">
        <authorList>
            <consortium name="WormBaseParasite"/>
        </authorList>
    </citation>
    <scope>IDENTIFICATION</scope>
</reference>
<evidence type="ECO:0000313" key="3">
    <source>
        <dbReference type="WBParaSite" id="HPLM_0000454601-mRNA-1"/>
    </source>
</evidence>
<dbReference type="Proteomes" id="UP000268014">
    <property type="component" value="Unassembled WGS sequence"/>
</dbReference>
<reference evidence="1 2" key="2">
    <citation type="submission" date="2018-11" db="EMBL/GenBank/DDBJ databases">
        <authorList>
            <consortium name="Pathogen Informatics"/>
        </authorList>
    </citation>
    <scope>NUCLEOTIDE SEQUENCE [LARGE SCALE GENOMIC DNA]</scope>
    <source>
        <strain evidence="1 2">MHpl1</strain>
    </source>
</reference>
<gene>
    <name evidence="1" type="ORF">HPLM_LOCUS4538</name>
</gene>
<keyword evidence="2" id="KW-1185">Reference proteome</keyword>
<dbReference type="AlphaFoldDB" id="A0A0N4W3X4"/>
<sequence length="174" mass="18961">MNLADPVLPDGYIRIYGHKDNVRIFGLEHVDVLRHCLAGRVRISRPGHVDIFHVRSVRTFRLRRAGILSLAYSDRTFGLGCDDVGIFCVDGLDDHADNGSLSRLLVGSTRILCVLVRQVGSAGISGLERVILGSILHVVVENNIVLLYLVDTKVASEESDSALLPGDSASTDEK</sequence>
<name>A0A0N4W3X4_HAEPC</name>
<evidence type="ECO:0000313" key="1">
    <source>
        <dbReference type="EMBL" id="VDO23480.1"/>
    </source>
</evidence>
<accession>A0A0N4W3X4</accession>
<protein>
    <submittedName>
        <fullName evidence="1 3">Uncharacterized protein</fullName>
    </submittedName>
</protein>
<dbReference type="EMBL" id="UZAF01016223">
    <property type="protein sequence ID" value="VDO23480.1"/>
    <property type="molecule type" value="Genomic_DNA"/>
</dbReference>
<proteinExistence type="predicted"/>
<evidence type="ECO:0000313" key="2">
    <source>
        <dbReference type="Proteomes" id="UP000268014"/>
    </source>
</evidence>